<dbReference type="InterPro" id="IPR036259">
    <property type="entry name" value="MFS_trans_sf"/>
</dbReference>
<dbReference type="AlphaFoldDB" id="A0A6J4M7P1"/>
<dbReference type="InterPro" id="IPR050189">
    <property type="entry name" value="MFS_Efflux_Transporters"/>
</dbReference>
<proteinExistence type="predicted"/>
<dbReference type="InterPro" id="IPR020846">
    <property type="entry name" value="MFS_dom"/>
</dbReference>
<sequence length="338" mass="35493">MRPRIRASMIEPVPPTFRATLVRVLLPFALGYFLSFLYRTVNAVIGPEVAADLGLGPAEIGLLTSAYFLTFAAFQIPLGVLLDRYGPRRVEAALLLVAALGAILFSAGTTASALAVGRGLIGLGVSACLMAAMKANAQWWPPERLALANGTTLAIGGLGALVATAPVEFALAYTHWRGIFVGLAGLTVAVALAIFVVVPKTGARRADQGWGAAFRGALGIYKEPVFIRIAPLAMLNQACFLSYHGLWAVAWMRDVDGLDRAAAASVLAIATTGIIFGTFGVGFAADRLARRGVSTLTVAVTGSAIYLLVQFGLVMRAPLPGALMWGLFAFFGMSSTLY</sequence>
<keyword evidence="4 6" id="KW-1133">Transmembrane helix</keyword>
<keyword evidence="2" id="KW-1003">Cell membrane</keyword>
<organism evidence="8">
    <name type="scientific">uncultured Microvirga sp</name>
    <dbReference type="NCBI Taxonomy" id="412392"/>
    <lineage>
        <taxon>Bacteria</taxon>
        <taxon>Pseudomonadati</taxon>
        <taxon>Pseudomonadota</taxon>
        <taxon>Alphaproteobacteria</taxon>
        <taxon>Hyphomicrobiales</taxon>
        <taxon>Methylobacteriaceae</taxon>
        <taxon>Microvirga</taxon>
        <taxon>environmental samples</taxon>
    </lineage>
</organism>
<evidence type="ECO:0000256" key="2">
    <source>
        <dbReference type="ARBA" id="ARBA00022475"/>
    </source>
</evidence>
<accession>A0A6J4M7P1</accession>
<feature type="transmembrane region" description="Helical" evidence="6">
    <location>
        <begin position="21"/>
        <end position="40"/>
    </location>
</feature>
<dbReference type="EMBL" id="CADCUC010000501">
    <property type="protein sequence ID" value="CAA9351993.1"/>
    <property type="molecule type" value="Genomic_DNA"/>
</dbReference>
<feature type="transmembrane region" description="Helical" evidence="6">
    <location>
        <begin position="262"/>
        <end position="285"/>
    </location>
</feature>
<feature type="transmembrane region" description="Helical" evidence="6">
    <location>
        <begin position="179"/>
        <end position="198"/>
    </location>
</feature>
<feature type="transmembrane region" description="Helical" evidence="6">
    <location>
        <begin position="145"/>
        <end position="167"/>
    </location>
</feature>
<name>A0A6J4M7P1_9HYPH</name>
<feature type="transmembrane region" description="Helical" evidence="6">
    <location>
        <begin position="115"/>
        <end position="133"/>
    </location>
</feature>
<feature type="transmembrane region" description="Helical" evidence="6">
    <location>
        <begin position="225"/>
        <end position="250"/>
    </location>
</feature>
<dbReference type="Pfam" id="PF07690">
    <property type="entry name" value="MFS_1"/>
    <property type="match status" value="1"/>
</dbReference>
<evidence type="ECO:0000256" key="1">
    <source>
        <dbReference type="ARBA" id="ARBA00004651"/>
    </source>
</evidence>
<evidence type="ECO:0000256" key="3">
    <source>
        <dbReference type="ARBA" id="ARBA00022692"/>
    </source>
</evidence>
<keyword evidence="5 6" id="KW-0472">Membrane</keyword>
<comment type="subcellular location">
    <subcellularLocation>
        <location evidence="1">Cell membrane</location>
        <topology evidence="1">Multi-pass membrane protein</topology>
    </subcellularLocation>
</comment>
<reference evidence="8" key="1">
    <citation type="submission" date="2020-02" db="EMBL/GenBank/DDBJ databases">
        <authorList>
            <person name="Meier V. D."/>
        </authorList>
    </citation>
    <scope>NUCLEOTIDE SEQUENCE</scope>
    <source>
        <strain evidence="8">AVDCRST_MAG90</strain>
    </source>
</reference>
<keyword evidence="3 6" id="KW-0812">Transmembrane</keyword>
<dbReference type="SUPFAM" id="SSF103473">
    <property type="entry name" value="MFS general substrate transporter"/>
    <property type="match status" value="1"/>
</dbReference>
<protein>
    <submittedName>
        <fullName evidence="8">Uncharacterized MFS-type transporter</fullName>
    </submittedName>
</protein>
<dbReference type="PANTHER" id="PTHR43124">
    <property type="entry name" value="PURINE EFFLUX PUMP PBUE"/>
    <property type="match status" value="1"/>
</dbReference>
<dbReference type="InterPro" id="IPR011701">
    <property type="entry name" value="MFS"/>
</dbReference>
<feature type="transmembrane region" description="Helical" evidence="6">
    <location>
        <begin position="92"/>
        <end position="109"/>
    </location>
</feature>
<dbReference type="PANTHER" id="PTHR43124:SF3">
    <property type="entry name" value="CHLORAMPHENICOL EFFLUX PUMP RV0191"/>
    <property type="match status" value="1"/>
</dbReference>
<dbReference type="GO" id="GO:0005886">
    <property type="term" value="C:plasma membrane"/>
    <property type="evidence" value="ECO:0007669"/>
    <property type="project" value="UniProtKB-SubCell"/>
</dbReference>
<evidence type="ECO:0000256" key="4">
    <source>
        <dbReference type="ARBA" id="ARBA00022989"/>
    </source>
</evidence>
<evidence type="ECO:0000256" key="6">
    <source>
        <dbReference type="SAM" id="Phobius"/>
    </source>
</evidence>
<gene>
    <name evidence="8" type="ORF">AVDCRST_MAG90-2481</name>
</gene>
<dbReference type="PROSITE" id="PS50850">
    <property type="entry name" value="MFS"/>
    <property type="match status" value="1"/>
</dbReference>
<dbReference type="GO" id="GO:0022857">
    <property type="term" value="F:transmembrane transporter activity"/>
    <property type="evidence" value="ECO:0007669"/>
    <property type="project" value="InterPro"/>
</dbReference>
<evidence type="ECO:0000259" key="7">
    <source>
        <dbReference type="PROSITE" id="PS50850"/>
    </source>
</evidence>
<dbReference type="Gene3D" id="1.20.1250.20">
    <property type="entry name" value="MFS general substrate transporter like domains"/>
    <property type="match status" value="1"/>
</dbReference>
<feature type="transmembrane region" description="Helical" evidence="6">
    <location>
        <begin position="292"/>
        <end position="313"/>
    </location>
</feature>
<feature type="domain" description="Major facilitator superfamily (MFS) profile" evidence="7">
    <location>
        <begin position="24"/>
        <end position="338"/>
    </location>
</feature>
<feature type="transmembrane region" description="Helical" evidence="6">
    <location>
        <begin position="60"/>
        <end position="80"/>
    </location>
</feature>
<feature type="non-terminal residue" evidence="8">
    <location>
        <position position="338"/>
    </location>
</feature>
<evidence type="ECO:0000313" key="8">
    <source>
        <dbReference type="EMBL" id="CAA9351993.1"/>
    </source>
</evidence>
<evidence type="ECO:0000256" key="5">
    <source>
        <dbReference type="ARBA" id="ARBA00023136"/>
    </source>
</evidence>